<dbReference type="GO" id="GO:0008962">
    <property type="term" value="F:phosphatidylglycerophosphatase activity"/>
    <property type="evidence" value="ECO:0007669"/>
    <property type="project" value="UniProtKB-EC"/>
</dbReference>
<dbReference type="CDD" id="cd06971">
    <property type="entry name" value="PgpA"/>
    <property type="match status" value="1"/>
</dbReference>
<keyword evidence="1" id="KW-0812">Transmembrane</keyword>
<dbReference type="EMBL" id="CADCUR010000283">
    <property type="protein sequence ID" value="CAA9424491.1"/>
    <property type="molecule type" value="Genomic_DNA"/>
</dbReference>
<evidence type="ECO:0000313" key="3">
    <source>
        <dbReference type="EMBL" id="CAA9424491.1"/>
    </source>
</evidence>
<dbReference type="AlphaFoldDB" id="A0A6J4PU00"/>
<organism evidence="3">
    <name type="scientific">uncultured Pyrinomonadaceae bacterium</name>
    <dbReference type="NCBI Taxonomy" id="2283094"/>
    <lineage>
        <taxon>Bacteria</taxon>
        <taxon>Pseudomonadati</taxon>
        <taxon>Acidobacteriota</taxon>
        <taxon>Blastocatellia</taxon>
        <taxon>Blastocatellales</taxon>
        <taxon>Pyrinomonadaceae</taxon>
        <taxon>environmental samples</taxon>
    </lineage>
</organism>
<dbReference type="InterPro" id="IPR036681">
    <property type="entry name" value="PgpA-like_sf"/>
</dbReference>
<dbReference type="InterPro" id="IPR026037">
    <property type="entry name" value="PgpA"/>
</dbReference>
<gene>
    <name evidence="3" type="ORF">AVDCRST_MAG74-3230</name>
</gene>
<dbReference type="PIRSF" id="PIRSF006162">
    <property type="entry name" value="PgpA"/>
    <property type="match status" value="1"/>
</dbReference>
<keyword evidence="1" id="KW-1133">Transmembrane helix</keyword>
<name>A0A6J4PU00_9BACT</name>
<feature type="transmembrane region" description="Helical" evidence="1">
    <location>
        <begin position="32"/>
        <end position="65"/>
    </location>
</feature>
<reference evidence="3" key="1">
    <citation type="submission" date="2020-02" db="EMBL/GenBank/DDBJ databases">
        <authorList>
            <person name="Meier V. D."/>
        </authorList>
    </citation>
    <scope>NUCLEOTIDE SEQUENCE</scope>
    <source>
        <strain evidence="3">AVDCRST_MAG74</strain>
    </source>
</reference>
<dbReference type="PANTHER" id="PTHR36305">
    <property type="entry name" value="PHOSPHATIDYLGLYCEROPHOSPHATASE A"/>
    <property type="match status" value="1"/>
</dbReference>
<feature type="transmembrane region" description="Helical" evidence="1">
    <location>
        <begin position="174"/>
        <end position="198"/>
    </location>
</feature>
<protein>
    <submittedName>
        <fullName evidence="3">Phosphatidylglycerophosphatase A</fullName>
        <ecNumber evidence="3">3.1.3.27</ecNumber>
    </submittedName>
</protein>
<dbReference type="PANTHER" id="PTHR36305:SF1">
    <property type="entry name" value="PHOSPHATIDYLGLYCEROPHOSPHATASE A"/>
    <property type="match status" value="1"/>
</dbReference>
<evidence type="ECO:0000256" key="1">
    <source>
        <dbReference type="SAM" id="Phobius"/>
    </source>
</evidence>
<dbReference type="Pfam" id="PF04608">
    <property type="entry name" value="PgpA"/>
    <property type="match status" value="1"/>
</dbReference>
<sequence>MPSYDEIIHVSAAAEAHILAEEKLKDKTALDYFALGVTTFGVGYLPLMPGTYGSAVGVGIYLFFAHLEKNAYLSYGLGGGSSEQIMAWLHAFNLIAFLLFCLLGIWAANRATQLFKNKDPQQAVVDEIIGQLITFLFVPFLVSWHFVVAGFLLFRLFDIWKPYPIDSLQNLPAGIGVCADDILAGIYAGTCLALIYALSLSF</sequence>
<dbReference type="GO" id="GO:0006629">
    <property type="term" value="P:lipid metabolic process"/>
    <property type="evidence" value="ECO:0007669"/>
    <property type="project" value="InterPro"/>
</dbReference>
<feature type="transmembrane region" description="Helical" evidence="1">
    <location>
        <begin position="128"/>
        <end position="154"/>
    </location>
</feature>
<keyword evidence="3" id="KW-0378">Hydrolase</keyword>
<evidence type="ECO:0000259" key="2">
    <source>
        <dbReference type="Pfam" id="PF04608"/>
    </source>
</evidence>
<proteinExistence type="predicted"/>
<dbReference type="SUPFAM" id="SSF101307">
    <property type="entry name" value="YutG-like"/>
    <property type="match status" value="1"/>
</dbReference>
<feature type="domain" description="YutG/PgpA" evidence="2">
    <location>
        <begin position="38"/>
        <end position="195"/>
    </location>
</feature>
<dbReference type="EC" id="3.1.3.27" evidence="3"/>
<accession>A0A6J4PU00</accession>
<feature type="transmembrane region" description="Helical" evidence="1">
    <location>
        <begin position="85"/>
        <end position="107"/>
    </location>
</feature>
<keyword evidence="1" id="KW-0472">Membrane</keyword>
<dbReference type="InterPro" id="IPR007686">
    <property type="entry name" value="YutG/PgpA"/>
</dbReference>